<evidence type="ECO:0000256" key="1">
    <source>
        <dbReference type="ARBA" id="ARBA00004571"/>
    </source>
</evidence>
<comment type="caution">
    <text evidence="14">The sequence shown here is derived from an EMBL/GenBank/DDBJ whole genome shotgun (WGS) entry which is preliminary data.</text>
</comment>
<evidence type="ECO:0000256" key="11">
    <source>
        <dbReference type="SAM" id="SignalP"/>
    </source>
</evidence>
<dbReference type="PANTHER" id="PTHR40980">
    <property type="entry name" value="PLUG DOMAIN-CONTAINING PROTEIN"/>
    <property type="match status" value="1"/>
</dbReference>
<evidence type="ECO:0000256" key="9">
    <source>
        <dbReference type="RuleBase" id="RU003357"/>
    </source>
</evidence>
<dbReference type="Gene3D" id="2.170.130.10">
    <property type="entry name" value="TonB-dependent receptor, plug domain"/>
    <property type="match status" value="1"/>
</dbReference>
<evidence type="ECO:0000259" key="13">
    <source>
        <dbReference type="Pfam" id="PF07715"/>
    </source>
</evidence>
<dbReference type="InterPro" id="IPR010104">
    <property type="entry name" value="TonB_rcpt_bac"/>
</dbReference>
<dbReference type="CDD" id="cd01347">
    <property type="entry name" value="ligand_gated_channel"/>
    <property type="match status" value="1"/>
</dbReference>
<keyword evidence="11" id="KW-0732">Signal</keyword>
<accession>A0ABT6N6M1</accession>
<keyword evidence="7 8" id="KW-0998">Cell outer membrane</keyword>
<feature type="domain" description="TonB-dependent receptor plug" evidence="13">
    <location>
        <begin position="86"/>
        <end position="193"/>
    </location>
</feature>
<dbReference type="SUPFAM" id="SSF56935">
    <property type="entry name" value="Porins"/>
    <property type="match status" value="1"/>
</dbReference>
<keyword evidence="2 8" id="KW-0813">Transport</keyword>
<dbReference type="NCBIfam" id="TIGR01782">
    <property type="entry name" value="TonB-Xanth-Caul"/>
    <property type="match status" value="1"/>
</dbReference>
<gene>
    <name evidence="14" type="ORF">QGN17_18445</name>
</gene>
<feature type="chain" id="PRO_5046665206" evidence="11">
    <location>
        <begin position="36"/>
        <end position="1005"/>
    </location>
</feature>
<evidence type="ECO:0000259" key="12">
    <source>
        <dbReference type="Pfam" id="PF00593"/>
    </source>
</evidence>
<dbReference type="InterPro" id="IPR036942">
    <property type="entry name" value="Beta-barrel_TonB_sf"/>
</dbReference>
<evidence type="ECO:0000256" key="6">
    <source>
        <dbReference type="ARBA" id="ARBA00023136"/>
    </source>
</evidence>
<evidence type="ECO:0000256" key="3">
    <source>
        <dbReference type="ARBA" id="ARBA00022452"/>
    </source>
</evidence>
<dbReference type="Pfam" id="PF00593">
    <property type="entry name" value="TonB_dep_Rec_b-barrel"/>
    <property type="match status" value="1"/>
</dbReference>
<evidence type="ECO:0000256" key="10">
    <source>
        <dbReference type="SAM" id="MobiDB-lite"/>
    </source>
</evidence>
<dbReference type="Pfam" id="PF07715">
    <property type="entry name" value="Plug"/>
    <property type="match status" value="1"/>
</dbReference>
<proteinExistence type="inferred from homology"/>
<evidence type="ECO:0000313" key="15">
    <source>
        <dbReference type="Proteomes" id="UP001160625"/>
    </source>
</evidence>
<dbReference type="InterPro" id="IPR039426">
    <property type="entry name" value="TonB-dep_rcpt-like"/>
</dbReference>
<keyword evidence="4 8" id="KW-0812">Transmembrane</keyword>
<evidence type="ECO:0000256" key="4">
    <source>
        <dbReference type="ARBA" id="ARBA00022692"/>
    </source>
</evidence>
<dbReference type="InterPro" id="IPR037066">
    <property type="entry name" value="Plug_dom_sf"/>
</dbReference>
<feature type="compositionally biased region" description="Low complexity" evidence="10">
    <location>
        <begin position="48"/>
        <end position="63"/>
    </location>
</feature>
<keyword evidence="15" id="KW-1185">Reference proteome</keyword>
<dbReference type="RefSeq" id="WP_281046075.1">
    <property type="nucleotide sequence ID" value="NZ_JARYGZ010000004.1"/>
</dbReference>
<dbReference type="Proteomes" id="UP001160625">
    <property type="component" value="Unassembled WGS sequence"/>
</dbReference>
<sequence length="1005" mass="110008">MNARRLSGAQASRRAIARLLLGVSTTAAVSGIACAQDAAQPAPSPIVTAQAATSAPPAPTDTAKSGAGDIVVTGYRHSIEASLTRKRAANAFIDTITAEDVGKFPDKNIADALQRVPGVVIDRDGGEGKSVSIRGLQSDLTLTELNGNYIATADSGDPSRSFNYLLLPSNMIGSVDVYKSPEARLDEGGVGGTIILHTRRPLDLKPWSGFISAEGTYADVTHKAEPNLGGQISWHNDSGTIGFLLSGTYQKRTNREMDGGTESWQWWADGGRDGGTPATDVNGNTFENDDSVTYWSQNKGETTQSGTHYNGYWAPQSVDETVKVDKRERIGVQATLDLKPTDNLRITTNYFRFQLNRTITNNTIKIPEWGYDNFFTDAKFDKSGTIMQSATFQVPADGTGCLTNNPICTMETPQMQDTYSKEKDISNTLETHVDWHKDRLEVSAVAGWTRATGGPSQQFYVAAKPRLTGTVTQNGNNLSQWDFSNGGLNLNFSPELMQNLQNGVAQVDQGSTGSGYTNATIEQRYAQVDVTRHFDGILDSIQVGGKWRLGEITRKTGELDWYSDPATLTRFQDGPNGAYAEGDFFYPITNIPGGFNASLFPAIDVQKYIDYLNKTYGSAVKVPQPQNRYDIKEKIWAGYIQANYKVGDKLRGNIGVRIVNTKQSGVSTDTLYYENDYCVDGPGGPFDPNRPLGPDGNCQVIPQQDREVRVYSPNSENKSYTDILPSFNVVWNVTDKLLIRGAVSKVVARPSFDDLASARSLTFHSDAYTFDRAQFGERAGWFGNGGNFDLKPFSAWAYDLGAEWYFDRGSVFGVSLFRKDVKNFVVPVVVDLAQDVAGQNVVVQQYSTNTNGASAVSEGVEVYAQHTFPFGIGIQANFTFNHTSTADVTLDGQKIGTSPLVGSSKTQWNASVFYEKHGILLRASYNRRGTQVEGLVSGLNVYNDPYQQVDLNAQYNITPALSLTASVINLTKEEATSHLGNDTKARFYSSQYTGRRFYAGVQWNF</sequence>
<feature type="region of interest" description="Disordered" evidence="10">
    <location>
        <begin position="47"/>
        <end position="66"/>
    </location>
</feature>
<evidence type="ECO:0000256" key="7">
    <source>
        <dbReference type="ARBA" id="ARBA00023237"/>
    </source>
</evidence>
<evidence type="ECO:0000313" key="14">
    <source>
        <dbReference type="EMBL" id="MDH7640720.1"/>
    </source>
</evidence>
<feature type="domain" description="TonB-dependent receptor-like beta-barrel" evidence="12">
    <location>
        <begin position="464"/>
        <end position="970"/>
    </location>
</feature>
<keyword evidence="14" id="KW-0675">Receptor</keyword>
<dbReference type="Gene3D" id="2.40.170.20">
    <property type="entry name" value="TonB-dependent receptor, beta-barrel domain"/>
    <property type="match status" value="1"/>
</dbReference>
<dbReference type="PROSITE" id="PS51257">
    <property type="entry name" value="PROKAR_LIPOPROTEIN"/>
    <property type="match status" value="1"/>
</dbReference>
<comment type="subcellular location">
    <subcellularLocation>
        <location evidence="1 8">Cell outer membrane</location>
        <topology evidence="1 8">Multi-pass membrane protein</topology>
    </subcellularLocation>
</comment>
<reference evidence="14" key="1">
    <citation type="submission" date="2023-04" db="EMBL/GenBank/DDBJ databases">
        <title>Sphingomonas sp. MAHUQ-71 isolated from rice field.</title>
        <authorList>
            <person name="Huq M.A."/>
        </authorList>
    </citation>
    <scope>NUCLEOTIDE SEQUENCE</scope>
    <source>
        <strain evidence="14">MAHUQ-71</strain>
    </source>
</reference>
<evidence type="ECO:0000256" key="8">
    <source>
        <dbReference type="PROSITE-ProRule" id="PRU01360"/>
    </source>
</evidence>
<comment type="similarity">
    <text evidence="8 9">Belongs to the TonB-dependent receptor family.</text>
</comment>
<name>A0ABT6N6M1_9SPHN</name>
<evidence type="ECO:0000256" key="5">
    <source>
        <dbReference type="ARBA" id="ARBA00023077"/>
    </source>
</evidence>
<organism evidence="14 15">
    <name type="scientific">Sphingomonas oryzagri</name>
    <dbReference type="NCBI Taxonomy" id="3042314"/>
    <lineage>
        <taxon>Bacteria</taxon>
        <taxon>Pseudomonadati</taxon>
        <taxon>Pseudomonadota</taxon>
        <taxon>Alphaproteobacteria</taxon>
        <taxon>Sphingomonadales</taxon>
        <taxon>Sphingomonadaceae</taxon>
        <taxon>Sphingomonas</taxon>
    </lineage>
</organism>
<protein>
    <submittedName>
        <fullName evidence="14">TonB-dependent receptor</fullName>
    </submittedName>
</protein>
<evidence type="ECO:0000256" key="2">
    <source>
        <dbReference type="ARBA" id="ARBA00022448"/>
    </source>
</evidence>
<keyword evidence="5 9" id="KW-0798">TonB box</keyword>
<dbReference type="EMBL" id="JARYGZ010000004">
    <property type="protein sequence ID" value="MDH7640720.1"/>
    <property type="molecule type" value="Genomic_DNA"/>
</dbReference>
<dbReference type="PROSITE" id="PS52016">
    <property type="entry name" value="TONB_DEPENDENT_REC_3"/>
    <property type="match status" value="1"/>
</dbReference>
<dbReference type="PANTHER" id="PTHR40980:SF3">
    <property type="entry name" value="TONB-DEPENDENT RECEPTOR-LIKE BETA-BARREL DOMAIN-CONTAINING PROTEIN"/>
    <property type="match status" value="1"/>
</dbReference>
<keyword evidence="3 8" id="KW-1134">Transmembrane beta strand</keyword>
<dbReference type="InterPro" id="IPR012910">
    <property type="entry name" value="Plug_dom"/>
</dbReference>
<dbReference type="InterPro" id="IPR000531">
    <property type="entry name" value="Beta-barrel_TonB"/>
</dbReference>
<feature type="signal peptide" evidence="11">
    <location>
        <begin position="1"/>
        <end position="35"/>
    </location>
</feature>
<keyword evidence="6 8" id="KW-0472">Membrane</keyword>